<dbReference type="OrthoDB" id="4361124at2759"/>
<dbReference type="SUPFAM" id="SSF81383">
    <property type="entry name" value="F-box domain"/>
    <property type="match status" value="1"/>
</dbReference>
<gene>
    <name evidence="1" type="ORF">N7449_010086</name>
</gene>
<evidence type="ECO:0008006" key="3">
    <source>
        <dbReference type="Google" id="ProtNLM"/>
    </source>
</evidence>
<name>A0A9W9IZW9_9EURO</name>
<sequence>MAPLSIFPPELWLMIFQYLREESPQHISRLAQTCKSFIKNFNHIIYQPVRLKQVENAHRFAITVSSRPDLAALVKEGRHAGDVGFSDFTGYSEPFYKALTKLPNLETLVMRESLRRNNEYTSQTALEAALTAMYYHSRDSYVPELCLQDLVIDMGERGYPLGDPLDQFGLGFDPWEEDFSLQGWAENLVEHTYFSRDNLKDLIPALRTYYGLNFDSFDVLKEIIITPPSMLALGDEDMTLPGSLQRLTIRYEEGTDGKLPSLRSGIYQIPDNICEVTASSDVRVEAAAFKSKFKNFGLELSTELVLYPLTMPKYDVCPCENLTFYHQFPFHPHVETYPQNEQATNTIAAN</sequence>
<dbReference type="AlphaFoldDB" id="A0A9W9IZW9"/>
<dbReference type="CDD" id="cd09917">
    <property type="entry name" value="F-box_SF"/>
    <property type="match status" value="1"/>
</dbReference>
<comment type="caution">
    <text evidence="1">The sequence shown here is derived from an EMBL/GenBank/DDBJ whole genome shotgun (WGS) entry which is preliminary data.</text>
</comment>
<reference evidence="1" key="2">
    <citation type="journal article" date="2023" name="IMA Fungus">
        <title>Comparative genomic study of the Penicillium genus elucidates a diverse pangenome and 15 lateral gene transfer events.</title>
        <authorList>
            <person name="Petersen C."/>
            <person name="Sorensen T."/>
            <person name="Nielsen M.R."/>
            <person name="Sondergaard T.E."/>
            <person name="Sorensen J.L."/>
            <person name="Fitzpatrick D.A."/>
            <person name="Frisvad J.C."/>
            <person name="Nielsen K.L."/>
        </authorList>
    </citation>
    <scope>NUCLEOTIDE SEQUENCE</scope>
    <source>
        <strain evidence="1">IBT 20477</strain>
    </source>
</reference>
<protein>
    <recommendedName>
        <fullName evidence="3">F-box domain-containing protein</fullName>
    </recommendedName>
</protein>
<proteinExistence type="predicted"/>
<evidence type="ECO:0000313" key="1">
    <source>
        <dbReference type="EMBL" id="KAJ5187092.1"/>
    </source>
</evidence>
<dbReference type="EMBL" id="JAPQKQ010000007">
    <property type="protein sequence ID" value="KAJ5187092.1"/>
    <property type="molecule type" value="Genomic_DNA"/>
</dbReference>
<evidence type="ECO:0000313" key="2">
    <source>
        <dbReference type="Proteomes" id="UP001150942"/>
    </source>
</evidence>
<dbReference type="InterPro" id="IPR036047">
    <property type="entry name" value="F-box-like_dom_sf"/>
</dbReference>
<accession>A0A9W9IZW9</accession>
<dbReference type="Proteomes" id="UP001150942">
    <property type="component" value="Unassembled WGS sequence"/>
</dbReference>
<keyword evidence="2" id="KW-1185">Reference proteome</keyword>
<reference evidence="1" key="1">
    <citation type="submission" date="2022-11" db="EMBL/GenBank/DDBJ databases">
        <authorList>
            <person name="Petersen C."/>
        </authorList>
    </citation>
    <scope>NUCLEOTIDE SEQUENCE</scope>
    <source>
        <strain evidence="1">IBT 20477</strain>
    </source>
</reference>
<organism evidence="1 2">
    <name type="scientific">Penicillium cf. viridicatum</name>
    <dbReference type="NCBI Taxonomy" id="2972119"/>
    <lineage>
        <taxon>Eukaryota</taxon>
        <taxon>Fungi</taxon>
        <taxon>Dikarya</taxon>
        <taxon>Ascomycota</taxon>
        <taxon>Pezizomycotina</taxon>
        <taxon>Eurotiomycetes</taxon>
        <taxon>Eurotiomycetidae</taxon>
        <taxon>Eurotiales</taxon>
        <taxon>Aspergillaceae</taxon>
        <taxon>Penicillium</taxon>
    </lineage>
</organism>